<dbReference type="PROSITE" id="PS50112">
    <property type="entry name" value="PAS"/>
    <property type="match status" value="1"/>
</dbReference>
<dbReference type="InterPro" id="IPR043128">
    <property type="entry name" value="Rev_trsase/Diguanyl_cyclase"/>
</dbReference>
<dbReference type="InterPro" id="IPR050706">
    <property type="entry name" value="Cyclic-di-GMP_PDE-like"/>
</dbReference>
<protein>
    <recommendedName>
        <fullName evidence="7">Bifunctional diguanylate cyclase/phosphodiesterase</fullName>
    </recommendedName>
</protein>
<evidence type="ECO:0008006" key="7">
    <source>
        <dbReference type="Google" id="ProtNLM"/>
    </source>
</evidence>
<organism evidence="5 6">
    <name type="scientific">Tetzosporium hominis</name>
    <dbReference type="NCBI Taxonomy" id="2020506"/>
    <lineage>
        <taxon>Bacteria</taxon>
        <taxon>Bacillati</taxon>
        <taxon>Bacillota</taxon>
        <taxon>Bacilli</taxon>
        <taxon>Bacillales</taxon>
        <taxon>Caryophanaceae</taxon>
        <taxon>Tetzosporium</taxon>
    </lineage>
</organism>
<evidence type="ECO:0000259" key="2">
    <source>
        <dbReference type="PROSITE" id="PS50113"/>
    </source>
</evidence>
<dbReference type="Pfam" id="PF13185">
    <property type="entry name" value="GAF_2"/>
    <property type="match status" value="1"/>
</dbReference>
<dbReference type="GO" id="GO:0071111">
    <property type="term" value="F:cyclic-guanylate-specific phosphodiesterase activity"/>
    <property type="evidence" value="ECO:0007669"/>
    <property type="project" value="InterPro"/>
</dbReference>
<dbReference type="SMART" id="SM00267">
    <property type="entry name" value="GGDEF"/>
    <property type="match status" value="1"/>
</dbReference>
<dbReference type="SUPFAM" id="SSF55073">
    <property type="entry name" value="Nucleotide cyclase"/>
    <property type="match status" value="1"/>
</dbReference>
<accession>A0A264W291</accession>
<dbReference type="NCBIfam" id="TIGR00229">
    <property type="entry name" value="sensory_box"/>
    <property type="match status" value="1"/>
</dbReference>
<name>A0A264W291_9BACL</name>
<keyword evidence="6" id="KW-1185">Reference proteome</keyword>
<dbReference type="EMBL" id="NOKQ01000220">
    <property type="protein sequence ID" value="OZS77702.1"/>
    <property type="molecule type" value="Genomic_DNA"/>
</dbReference>
<dbReference type="RefSeq" id="WP_094943624.1">
    <property type="nucleotide sequence ID" value="NZ_NOKQ01000220.1"/>
</dbReference>
<dbReference type="InterPro" id="IPR000700">
    <property type="entry name" value="PAS-assoc_C"/>
</dbReference>
<dbReference type="CDD" id="cd01948">
    <property type="entry name" value="EAL"/>
    <property type="match status" value="1"/>
</dbReference>
<feature type="domain" description="PAS" evidence="1">
    <location>
        <begin position="40"/>
        <end position="67"/>
    </location>
</feature>
<dbReference type="SUPFAM" id="SSF55785">
    <property type="entry name" value="PYP-like sensor domain (PAS domain)"/>
    <property type="match status" value="1"/>
</dbReference>
<dbReference type="Gene3D" id="3.30.450.40">
    <property type="match status" value="1"/>
</dbReference>
<dbReference type="Pfam" id="PF00990">
    <property type="entry name" value="GGDEF"/>
    <property type="match status" value="1"/>
</dbReference>
<dbReference type="Gene3D" id="3.30.450.20">
    <property type="entry name" value="PAS domain"/>
    <property type="match status" value="1"/>
</dbReference>
<dbReference type="SMART" id="SM00065">
    <property type="entry name" value="GAF"/>
    <property type="match status" value="1"/>
</dbReference>
<dbReference type="PROSITE" id="PS50113">
    <property type="entry name" value="PAC"/>
    <property type="match status" value="1"/>
</dbReference>
<feature type="domain" description="PAC" evidence="2">
    <location>
        <begin position="87"/>
        <end position="141"/>
    </location>
</feature>
<dbReference type="InterPro" id="IPR035965">
    <property type="entry name" value="PAS-like_dom_sf"/>
</dbReference>
<feature type="domain" description="EAL" evidence="3">
    <location>
        <begin position="475"/>
        <end position="728"/>
    </location>
</feature>
<evidence type="ECO:0000259" key="4">
    <source>
        <dbReference type="PROSITE" id="PS50887"/>
    </source>
</evidence>
<dbReference type="PROSITE" id="PS50887">
    <property type="entry name" value="GGDEF"/>
    <property type="match status" value="1"/>
</dbReference>
<dbReference type="InterPro" id="IPR001610">
    <property type="entry name" value="PAC"/>
</dbReference>
<sequence length="729" mass="82657">MSQQTESKLRSELLHWIKKIGSHFDTSYIVRDPNLPGKPIVYVNDAFTRKTGFSLQDVVGESVTILHGNQQFIEKEVLIDSDLNQIGSVRREVLNFCKDGTPIWFDIIGQTFRDPLGNPLFEVAFQSDITVQKQQEAIIEMQAEIYEGIEKGYAISALLQEICYKVEQFFREGSMCSIMHARDGQLYALASNSLPKEYVHLMEGLEIGPNVGSCGAAAYHQQVIITEDVETSPNWIPYIGEGTNPYGFKACWSFPIVNHQRETIATFGVYFKENTSPTKLEMAFIQKIVPLVLLAFRNAADQEKILHLAYQDQETGLSNMNYFLTEVKELDEDAENGFVAVISPFNYSEIVDMFGREIASLVLKELGRRLDGILDDYSYVLSRFTSTTLILAGNTKREDFRDILEILLRAGHSQIKIDQMEIFIPLQIGVVPYEKGDEIHQLIRRADLALSEARKRTGEQVCYYSPEMDESIKSNMELQSAIEIGLREEEFDVYLQPKVDMESGRIISFEALARWNSSKLGWVPPIDFIDATEKVGKIDLLETLIIHKVLSWQASYQKAGNKPYQVAVNISPNHFYKSNFVESILALLHHYELPAESIMIELTESISLEDLEKAKEILKNLADAGIMCSIDDFGIGYSSLSYLHELPISEIKLDRSFISQIHKSGTRAVVQTIIDLADKLDIRAVAEGIETYEQMILLRGMSCSVGQGYYFNRPLPLEEIDEIIKTEET</sequence>
<dbReference type="Proteomes" id="UP000217065">
    <property type="component" value="Unassembled WGS sequence"/>
</dbReference>
<feature type="domain" description="GGDEF" evidence="4">
    <location>
        <begin position="335"/>
        <end position="466"/>
    </location>
</feature>
<comment type="caution">
    <text evidence="5">The sequence shown here is derived from an EMBL/GenBank/DDBJ whole genome shotgun (WGS) entry which is preliminary data.</text>
</comment>
<proteinExistence type="predicted"/>
<gene>
    <name evidence="5" type="ORF">CF394_10860</name>
</gene>
<dbReference type="Pfam" id="PF13426">
    <property type="entry name" value="PAS_9"/>
    <property type="match status" value="1"/>
</dbReference>
<dbReference type="CDD" id="cd00130">
    <property type="entry name" value="PAS"/>
    <property type="match status" value="1"/>
</dbReference>
<dbReference type="SMART" id="SM00052">
    <property type="entry name" value="EAL"/>
    <property type="match status" value="1"/>
</dbReference>
<dbReference type="SUPFAM" id="SSF141868">
    <property type="entry name" value="EAL domain-like"/>
    <property type="match status" value="1"/>
</dbReference>
<dbReference type="Pfam" id="PF00563">
    <property type="entry name" value="EAL"/>
    <property type="match status" value="1"/>
</dbReference>
<dbReference type="InterPro" id="IPR035919">
    <property type="entry name" value="EAL_sf"/>
</dbReference>
<dbReference type="InterPro" id="IPR029787">
    <property type="entry name" value="Nucleotide_cyclase"/>
</dbReference>
<dbReference type="PANTHER" id="PTHR33121">
    <property type="entry name" value="CYCLIC DI-GMP PHOSPHODIESTERASE PDEF"/>
    <property type="match status" value="1"/>
</dbReference>
<dbReference type="SMART" id="SM00086">
    <property type="entry name" value="PAC"/>
    <property type="match status" value="1"/>
</dbReference>
<dbReference type="InterPro" id="IPR029016">
    <property type="entry name" value="GAF-like_dom_sf"/>
</dbReference>
<dbReference type="Gene3D" id="3.30.70.270">
    <property type="match status" value="1"/>
</dbReference>
<dbReference type="AlphaFoldDB" id="A0A264W291"/>
<dbReference type="Gene3D" id="3.20.20.450">
    <property type="entry name" value="EAL domain"/>
    <property type="match status" value="1"/>
</dbReference>
<evidence type="ECO:0000259" key="1">
    <source>
        <dbReference type="PROSITE" id="PS50112"/>
    </source>
</evidence>
<dbReference type="OrthoDB" id="2624050at2"/>
<dbReference type="InterPro" id="IPR000014">
    <property type="entry name" value="PAS"/>
</dbReference>
<evidence type="ECO:0000313" key="6">
    <source>
        <dbReference type="Proteomes" id="UP000217065"/>
    </source>
</evidence>
<reference evidence="5 6" key="1">
    <citation type="submission" date="2017-07" db="EMBL/GenBank/DDBJ databases">
        <title>Tetzosporium hominis gen.nov. sp.nov.</title>
        <authorList>
            <person name="Tetz G."/>
            <person name="Tetz V."/>
        </authorList>
    </citation>
    <scope>NUCLEOTIDE SEQUENCE [LARGE SCALE GENOMIC DNA]</scope>
    <source>
        <strain evidence="5 6">VT-49</strain>
    </source>
</reference>
<dbReference type="InterPro" id="IPR001633">
    <property type="entry name" value="EAL_dom"/>
</dbReference>
<dbReference type="InterPro" id="IPR000160">
    <property type="entry name" value="GGDEF_dom"/>
</dbReference>
<dbReference type="InterPro" id="IPR003018">
    <property type="entry name" value="GAF"/>
</dbReference>
<dbReference type="SUPFAM" id="SSF55781">
    <property type="entry name" value="GAF domain-like"/>
    <property type="match status" value="1"/>
</dbReference>
<dbReference type="PROSITE" id="PS50883">
    <property type="entry name" value="EAL"/>
    <property type="match status" value="1"/>
</dbReference>
<dbReference type="PANTHER" id="PTHR33121:SF71">
    <property type="entry name" value="OXYGEN SENSOR PROTEIN DOSP"/>
    <property type="match status" value="1"/>
</dbReference>
<evidence type="ECO:0000313" key="5">
    <source>
        <dbReference type="EMBL" id="OZS77702.1"/>
    </source>
</evidence>
<evidence type="ECO:0000259" key="3">
    <source>
        <dbReference type="PROSITE" id="PS50883"/>
    </source>
</evidence>